<keyword evidence="2" id="KW-0315">Glutamine amidotransferase</keyword>
<dbReference type="PANTHER" id="PTHR42695">
    <property type="entry name" value="GLUTAMINE AMIDOTRANSFERASE YLR126C-RELATED"/>
    <property type="match status" value="1"/>
</dbReference>
<dbReference type="InterPro" id="IPR044992">
    <property type="entry name" value="ChyE-like"/>
</dbReference>
<evidence type="ECO:0000259" key="1">
    <source>
        <dbReference type="Pfam" id="PF00117"/>
    </source>
</evidence>
<dbReference type="PROSITE" id="PS51273">
    <property type="entry name" value="GATASE_TYPE_1"/>
    <property type="match status" value="1"/>
</dbReference>
<dbReference type="CDD" id="cd01741">
    <property type="entry name" value="GATase1_1"/>
    <property type="match status" value="1"/>
</dbReference>
<protein>
    <submittedName>
        <fullName evidence="2">Glutamine amidotransferase</fullName>
    </submittedName>
</protein>
<gene>
    <name evidence="2" type="ORF">JMJ54_06895</name>
</gene>
<evidence type="ECO:0000313" key="2">
    <source>
        <dbReference type="EMBL" id="MBM3115548.1"/>
    </source>
</evidence>
<dbReference type="Pfam" id="PF00117">
    <property type="entry name" value="GATase"/>
    <property type="match status" value="1"/>
</dbReference>
<reference evidence="2 3" key="1">
    <citation type="submission" date="2021-01" db="EMBL/GenBank/DDBJ databases">
        <title>Draft Genome Sequence and Polyhydroxyalkanoate Biosynthetic Potential of Jeongeupia naejangsanensis Type Strain DSM 24253.</title>
        <authorList>
            <person name="Turrini P."/>
            <person name="Artuso I."/>
            <person name="Lugli G.A."/>
            <person name="Frangipani E."/>
            <person name="Ventura M."/>
            <person name="Visca P."/>
        </authorList>
    </citation>
    <scope>NUCLEOTIDE SEQUENCE [LARGE SCALE GENOMIC DNA]</scope>
    <source>
        <strain evidence="2 3">DSM 24253</strain>
    </source>
</reference>
<dbReference type="Proteomes" id="UP000809431">
    <property type="component" value="Unassembled WGS sequence"/>
</dbReference>
<accession>A0ABS2BIW3</accession>
<organism evidence="2 3">
    <name type="scientific">Jeongeupia naejangsanensis</name>
    <dbReference type="NCBI Taxonomy" id="613195"/>
    <lineage>
        <taxon>Bacteria</taxon>
        <taxon>Pseudomonadati</taxon>
        <taxon>Pseudomonadota</taxon>
        <taxon>Betaproteobacteria</taxon>
        <taxon>Neisseriales</taxon>
        <taxon>Chitinibacteraceae</taxon>
        <taxon>Jeongeupia</taxon>
    </lineage>
</organism>
<feature type="domain" description="Glutamine amidotransferase" evidence="1">
    <location>
        <begin position="48"/>
        <end position="189"/>
    </location>
</feature>
<keyword evidence="3" id="KW-1185">Reference proteome</keyword>
<comment type="caution">
    <text evidence="2">The sequence shown here is derived from an EMBL/GenBank/DDBJ whole genome shotgun (WGS) entry which is preliminary data.</text>
</comment>
<dbReference type="NCBIfam" id="NF005458">
    <property type="entry name" value="PRK07053.1"/>
    <property type="match status" value="1"/>
</dbReference>
<proteinExistence type="predicted"/>
<sequence length="234" mass="25022">MSRTAWIIRHLAFEDLGTLGESVSARGYTLRYLEAGVDAFDVLADAGVDDLLVVLGGPIGVYQTDRYPWLLTETVAIAGWLDSGRAALGICLGAQLIAAALGARVYPGHGKEIGWSPLTLNDAGKASPLRHLDGALTSMLHWHGDTFDLPANAELLASTGMYPHQAYRVGARVLAFQCHPEIDAGRFEQWLIGHCDELDAAGIGFGVLRAQTAAEGTRLRAQAALCVGEWLDSL</sequence>
<name>A0ABS2BIW3_9NEIS</name>
<dbReference type="InterPro" id="IPR029062">
    <property type="entry name" value="Class_I_gatase-like"/>
</dbReference>
<evidence type="ECO:0000313" key="3">
    <source>
        <dbReference type="Proteomes" id="UP000809431"/>
    </source>
</evidence>
<dbReference type="InterPro" id="IPR017926">
    <property type="entry name" value="GATASE"/>
</dbReference>
<dbReference type="EMBL" id="JAESND010000002">
    <property type="protein sequence ID" value="MBM3115548.1"/>
    <property type="molecule type" value="Genomic_DNA"/>
</dbReference>
<dbReference type="Gene3D" id="3.40.50.880">
    <property type="match status" value="1"/>
</dbReference>
<dbReference type="RefSeq" id="WP_203537206.1">
    <property type="nucleotide sequence ID" value="NZ_JAESND010000002.1"/>
</dbReference>
<dbReference type="SUPFAM" id="SSF52317">
    <property type="entry name" value="Class I glutamine amidotransferase-like"/>
    <property type="match status" value="1"/>
</dbReference>
<dbReference type="PANTHER" id="PTHR42695:SF5">
    <property type="entry name" value="GLUTAMINE AMIDOTRANSFERASE YLR126C-RELATED"/>
    <property type="match status" value="1"/>
</dbReference>